<dbReference type="EMBL" id="JADGKB010000011">
    <property type="protein sequence ID" value="KAJ3260478.1"/>
    <property type="molecule type" value="Genomic_DNA"/>
</dbReference>
<dbReference type="InterPro" id="IPR011990">
    <property type="entry name" value="TPR-like_helical_dom_sf"/>
</dbReference>
<proteinExistence type="inferred from homology"/>
<dbReference type="SUPFAM" id="SSF48452">
    <property type="entry name" value="TPR-like"/>
    <property type="match status" value="1"/>
</dbReference>
<evidence type="ECO:0000313" key="2">
    <source>
        <dbReference type="EMBL" id="KAJ3260478.1"/>
    </source>
</evidence>
<accession>A0AAD5UKB8</accession>
<organism evidence="2 3">
    <name type="scientific">Boothiomyces macroporosus</name>
    <dbReference type="NCBI Taxonomy" id="261099"/>
    <lineage>
        <taxon>Eukaryota</taxon>
        <taxon>Fungi</taxon>
        <taxon>Fungi incertae sedis</taxon>
        <taxon>Chytridiomycota</taxon>
        <taxon>Chytridiomycota incertae sedis</taxon>
        <taxon>Chytridiomycetes</taxon>
        <taxon>Rhizophydiales</taxon>
        <taxon>Terramycetaceae</taxon>
        <taxon>Boothiomyces</taxon>
    </lineage>
</organism>
<sequence>MSGVQKVLLKLRKNVQDGDYYEAYQMYHSVSQRFVKQKKQDQAVQLLMDGIKTMNQYNQHASALDLAERLMELYSSPNTDAIAHLAQAFYSFPLDSAQCDLFIKSVLKWSKNDVNLNHIFGCRYAKEGQYYNAETHLINGTLDSIKVLADMELEFSKLGNMNDAGYYISRACLPLLVMGKYSEAKTCLELYTAGLNPELLVENVQDTPVSSHKLFNFIQILIAAIGRNQGQLFSTIVNNYQSELSFDSFLTDCVAQVGKVFFGIGLKQKQTNPFAEIMKNMLNPAPQLQIADDMDMD</sequence>
<dbReference type="PANTHER" id="PTHR12875:SF0">
    <property type="entry name" value="GOLGI TO ER TRAFFIC PROTEIN 4 HOMOLOG"/>
    <property type="match status" value="1"/>
</dbReference>
<dbReference type="Gene3D" id="1.25.40.10">
    <property type="entry name" value="Tetratricopeptide repeat domain"/>
    <property type="match status" value="1"/>
</dbReference>
<dbReference type="Pfam" id="PF04190">
    <property type="entry name" value="GET4"/>
    <property type="match status" value="1"/>
</dbReference>
<evidence type="ECO:0008006" key="4">
    <source>
        <dbReference type="Google" id="ProtNLM"/>
    </source>
</evidence>
<dbReference type="GO" id="GO:0045048">
    <property type="term" value="P:protein insertion into ER membrane"/>
    <property type="evidence" value="ECO:0007669"/>
    <property type="project" value="InterPro"/>
</dbReference>
<dbReference type="InterPro" id="IPR007317">
    <property type="entry name" value="GET4"/>
</dbReference>
<dbReference type="Proteomes" id="UP001210925">
    <property type="component" value="Unassembled WGS sequence"/>
</dbReference>
<reference evidence="2" key="1">
    <citation type="submission" date="2020-05" db="EMBL/GenBank/DDBJ databases">
        <title>Phylogenomic resolution of chytrid fungi.</title>
        <authorList>
            <person name="Stajich J.E."/>
            <person name="Amses K."/>
            <person name="Simmons R."/>
            <person name="Seto K."/>
            <person name="Myers J."/>
            <person name="Bonds A."/>
            <person name="Quandt C.A."/>
            <person name="Barry K."/>
            <person name="Liu P."/>
            <person name="Grigoriev I."/>
            <person name="Longcore J.E."/>
            <person name="James T.Y."/>
        </authorList>
    </citation>
    <scope>NUCLEOTIDE SEQUENCE</scope>
    <source>
        <strain evidence="2">PLAUS21</strain>
    </source>
</reference>
<evidence type="ECO:0000256" key="1">
    <source>
        <dbReference type="ARBA" id="ARBA00005351"/>
    </source>
</evidence>
<comment type="similarity">
    <text evidence="1">Belongs to the GET4 family.</text>
</comment>
<gene>
    <name evidence="2" type="ORF">HK103_000620</name>
</gene>
<protein>
    <recommendedName>
        <fullName evidence="4">Golgi to ER traffic protein 4</fullName>
    </recommendedName>
</protein>
<dbReference type="PANTHER" id="PTHR12875">
    <property type="entry name" value="GOLGI TO ER TRAFFIC PROTEIN 4 HOMOLOG"/>
    <property type="match status" value="1"/>
</dbReference>
<dbReference type="GO" id="GO:0005829">
    <property type="term" value="C:cytosol"/>
    <property type="evidence" value="ECO:0007669"/>
    <property type="project" value="TreeGrafter"/>
</dbReference>
<comment type="caution">
    <text evidence="2">The sequence shown here is derived from an EMBL/GenBank/DDBJ whole genome shotgun (WGS) entry which is preliminary data.</text>
</comment>
<dbReference type="AlphaFoldDB" id="A0AAD5UKB8"/>
<name>A0AAD5UKB8_9FUNG</name>
<evidence type="ECO:0000313" key="3">
    <source>
        <dbReference type="Proteomes" id="UP001210925"/>
    </source>
</evidence>
<keyword evidence="3" id="KW-1185">Reference proteome</keyword>